<protein>
    <submittedName>
        <fullName evidence="1">Transcriptional regulator</fullName>
    </submittedName>
</protein>
<dbReference type="RefSeq" id="WP_119745076.1">
    <property type="nucleotide sequence ID" value="NZ_QZCG01000001.1"/>
</dbReference>
<comment type="caution">
    <text evidence="1">The sequence shown here is derived from an EMBL/GenBank/DDBJ whole genome shotgun (WGS) entry which is preliminary data.</text>
</comment>
<proteinExistence type="predicted"/>
<organism evidence="1 2">
    <name type="scientific">Paracoccus onubensis</name>
    <dbReference type="NCBI Taxonomy" id="1675788"/>
    <lineage>
        <taxon>Bacteria</taxon>
        <taxon>Pseudomonadati</taxon>
        <taxon>Pseudomonadota</taxon>
        <taxon>Alphaproteobacteria</taxon>
        <taxon>Rhodobacterales</taxon>
        <taxon>Paracoccaceae</taxon>
        <taxon>Paracoccus</taxon>
    </lineage>
</organism>
<reference evidence="2" key="1">
    <citation type="submission" date="2018-09" db="EMBL/GenBank/DDBJ databases">
        <title>Acidovorax cavernicola nov. sp. isolated from Gruta de las Maravillas (Aracena, Spain).</title>
        <authorList>
            <person name="Jurado V."/>
            <person name="Gutierrez-Patricio S."/>
            <person name="Gonzalez-Pimentel J.L."/>
            <person name="Miller A.Z."/>
            <person name="Laiz L."/>
            <person name="Saiz-Jimenez C."/>
        </authorList>
    </citation>
    <scope>NUCLEOTIDE SEQUENCE [LARGE SCALE GENOMIC DNA]</scope>
    <source>
        <strain evidence="2">1011MAR3C25</strain>
    </source>
</reference>
<dbReference type="InterPro" id="IPR009693">
    <property type="entry name" value="Glucitol_operon_activator"/>
</dbReference>
<gene>
    <name evidence="1" type="ORF">D3P04_01170</name>
</gene>
<keyword evidence="2" id="KW-1185">Reference proteome</keyword>
<dbReference type="Proteomes" id="UP000284202">
    <property type="component" value="Unassembled WGS sequence"/>
</dbReference>
<dbReference type="OrthoDB" id="7907309at2"/>
<accession>A0A418T7T7</accession>
<sequence>MELWKIALLLLAAVWGLQSVGMWFQMRHYRSVMGAITDKWSDGHLGAGNARGRLGKGVIAIVCVDGNAVIRKLMVMEGRSVFAKFRPMTEYEGRRLSEVKAEFAELASQDGRARAISQAIDQLERVKEAPVQDSAQDMAQAA</sequence>
<dbReference type="EMBL" id="QZCG01000001">
    <property type="protein sequence ID" value="RJE89285.1"/>
    <property type="molecule type" value="Genomic_DNA"/>
</dbReference>
<evidence type="ECO:0000313" key="2">
    <source>
        <dbReference type="Proteomes" id="UP000284202"/>
    </source>
</evidence>
<evidence type="ECO:0000313" key="1">
    <source>
        <dbReference type="EMBL" id="RJE89285.1"/>
    </source>
</evidence>
<dbReference type="AlphaFoldDB" id="A0A418T7T7"/>
<name>A0A418T7T7_9RHOB</name>
<dbReference type="Pfam" id="PF06923">
    <property type="entry name" value="GutM"/>
    <property type="match status" value="1"/>
</dbReference>